<dbReference type="RefSeq" id="WP_096444445.1">
    <property type="nucleotide sequence ID" value="NZ_NWTN01000048.1"/>
</dbReference>
<dbReference type="Proteomes" id="UP000238163">
    <property type="component" value="Unassembled WGS sequence"/>
</dbReference>
<protein>
    <submittedName>
        <fullName evidence="1">Uncharacterized protein</fullName>
    </submittedName>
</protein>
<organism evidence="1 2">
    <name type="scientific">Vibrio mediterranei</name>
    <dbReference type="NCBI Taxonomy" id="689"/>
    <lineage>
        <taxon>Bacteria</taxon>
        <taxon>Pseudomonadati</taxon>
        <taxon>Pseudomonadota</taxon>
        <taxon>Gammaproteobacteria</taxon>
        <taxon>Vibrionales</taxon>
        <taxon>Vibrionaceae</taxon>
        <taxon>Vibrio</taxon>
    </lineage>
</organism>
<accession>A0ABX5D4C3</accession>
<evidence type="ECO:0000313" key="2">
    <source>
        <dbReference type="Proteomes" id="UP000238163"/>
    </source>
</evidence>
<sequence length="74" mass="8293">MTENSTGPKTKLVSLVLEGDDGKLQSFKREIRLPNEKKLTPARTAINAQLASLDEFEKIHLLQQMLKETLEAQG</sequence>
<comment type="caution">
    <text evidence="1">The sequence shown here is derived from an EMBL/GenBank/DDBJ whole genome shotgun (WGS) entry which is preliminary data.</text>
</comment>
<name>A0ABX5D4C3_9VIBR</name>
<proteinExistence type="predicted"/>
<evidence type="ECO:0000313" key="1">
    <source>
        <dbReference type="EMBL" id="PRQ64513.1"/>
    </source>
</evidence>
<dbReference type="EMBL" id="NWTN01000048">
    <property type="protein sequence ID" value="PRQ64513.1"/>
    <property type="molecule type" value="Genomic_DNA"/>
</dbReference>
<gene>
    <name evidence="1" type="ORF">COR51_27015</name>
</gene>
<reference evidence="1 2" key="1">
    <citation type="submission" date="2018-03" db="EMBL/GenBank/DDBJ databases">
        <title>Genetic Diversity and Phenotypic Plasticity of AHL Mediated Quorum Sensing in Environmental Strains of Vibrio mediterranei.</title>
        <authorList>
            <person name="Lantoine F."/>
            <person name="Vouve F."/>
        </authorList>
    </citation>
    <scope>NUCLEOTIDE SEQUENCE [LARGE SCALE GENOMIC DNA]</scope>
    <source>
        <strain evidence="1 2">17LN0615E</strain>
    </source>
</reference>
<keyword evidence="2" id="KW-1185">Reference proteome</keyword>